<sequence length="127" mass="14430">METMNAGSSARLTVDSMVNIGPHYARTLREWKRNFVDSWETTISPALVRKYSLTAAEQEVFRRKWIYYLYALRFLSAICFGLNIPFGASDYSEAGFSTRSLGDHAITFTRERNTSLRCDSSNIAGLL</sequence>
<dbReference type="EMBL" id="FUEG01000022">
    <property type="protein sequence ID" value="SJL13977.1"/>
    <property type="molecule type" value="Genomic_DNA"/>
</dbReference>
<keyword evidence="1" id="KW-1133">Transmembrane helix</keyword>
<dbReference type="Gene3D" id="3.40.50.150">
    <property type="entry name" value="Vaccinia Virus protein VP39"/>
    <property type="match status" value="1"/>
</dbReference>
<gene>
    <name evidence="2" type="ORF">ARMOST_17429</name>
</gene>
<reference evidence="3" key="1">
    <citation type="journal article" date="2017" name="Nat. Ecol. Evol.">
        <title>Genome expansion and lineage-specific genetic innovations in the forest pathogenic fungi Armillaria.</title>
        <authorList>
            <person name="Sipos G."/>
            <person name="Prasanna A.N."/>
            <person name="Walter M.C."/>
            <person name="O'Connor E."/>
            <person name="Balint B."/>
            <person name="Krizsan K."/>
            <person name="Kiss B."/>
            <person name="Hess J."/>
            <person name="Varga T."/>
            <person name="Slot J."/>
            <person name="Riley R."/>
            <person name="Boka B."/>
            <person name="Rigling D."/>
            <person name="Barry K."/>
            <person name="Lee J."/>
            <person name="Mihaltcheva S."/>
            <person name="LaButti K."/>
            <person name="Lipzen A."/>
            <person name="Waldron R."/>
            <person name="Moloney N.M."/>
            <person name="Sperisen C."/>
            <person name="Kredics L."/>
            <person name="Vagvoelgyi C."/>
            <person name="Patrignani A."/>
            <person name="Fitzpatrick D."/>
            <person name="Nagy I."/>
            <person name="Doyle S."/>
            <person name="Anderson J.B."/>
            <person name="Grigoriev I.V."/>
            <person name="Gueldener U."/>
            <person name="Muensterkoetter M."/>
            <person name="Nagy L.G."/>
        </authorList>
    </citation>
    <scope>NUCLEOTIDE SEQUENCE [LARGE SCALE GENOMIC DNA]</scope>
    <source>
        <strain evidence="3">C18/9</strain>
    </source>
</reference>
<name>A0A284RZ03_ARMOS</name>
<dbReference type="InterPro" id="IPR029063">
    <property type="entry name" value="SAM-dependent_MTases_sf"/>
</dbReference>
<organism evidence="2 3">
    <name type="scientific">Armillaria ostoyae</name>
    <name type="common">Armillaria root rot fungus</name>
    <dbReference type="NCBI Taxonomy" id="47428"/>
    <lineage>
        <taxon>Eukaryota</taxon>
        <taxon>Fungi</taxon>
        <taxon>Dikarya</taxon>
        <taxon>Basidiomycota</taxon>
        <taxon>Agaricomycotina</taxon>
        <taxon>Agaricomycetes</taxon>
        <taxon>Agaricomycetidae</taxon>
        <taxon>Agaricales</taxon>
        <taxon>Marasmiineae</taxon>
        <taxon>Physalacriaceae</taxon>
        <taxon>Armillaria</taxon>
    </lineage>
</organism>
<dbReference type="OrthoDB" id="8300214at2759"/>
<evidence type="ECO:0000256" key="1">
    <source>
        <dbReference type="SAM" id="Phobius"/>
    </source>
</evidence>
<dbReference type="STRING" id="47428.A0A284RZ03"/>
<evidence type="ECO:0000313" key="2">
    <source>
        <dbReference type="EMBL" id="SJL13977.1"/>
    </source>
</evidence>
<dbReference type="PANTHER" id="PTHR43667">
    <property type="entry name" value="CYCLOPROPANE-FATTY-ACYL-PHOSPHOLIPID SYNTHASE"/>
    <property type="match status" value="1"/>
</dbReference>
<dbReference type="InterPro" id="IPR050723">
    <property type="entry name" value="CFA/CMAS"/>
</dbReference>
<protein>
    <submittedName>
        <fullName evidence="2">Uncharacterized protein</fullName>
    </submittedName>
</protein>
<feature type="transmembrane region" description="Helical" evidence="1">
    <location>
        <begin position="65"/>
        <end position="86"/>
    </location>
</feature>
<keyword evidence="1" id="KW-0812">Transmembrane</keyword>
<dbReference type="Proteomes" id="UP000219338">
    <property type="component" value="Unassembled WGS sequence"/>
</dbReference>
<keyword evidence="1" id="KW-0472">Membrane</keyword>
<dbReference type="PANTHER" id="PTHR43667:SF2">
    <property type="entry name" value="FATTY ACID C-METHYL TRANSFERASE"/>
    <property type="match status" value="1"/>
</dbReference>
<proteinExistence type="predicted"/>
<dbReference type="AlphaFoldDB" id="A0A284RZ03"/>
<keyword evidence="3" id="KW-1185">Reference proteome</keyword>
<evidence type="ECO:0000313" key="3">
    <source>
        <dbReference type="Proteomes" id="UP000219338"/>
    </source>
</evidence>
<accession>A0A284RZ03</accession>